<dbReference type="OrthoDB" id="9398000at2759"/>
<gene>
    <name evidence="3" type="primary">Ervk5_1</name>
    <name evidence="3" type="ORF">HORVUL_R11003</name>
</gene>
<keyword evidence="4" id="KW-1185">Reference proteome</keyword>
<dbReference type="GO" id="GO:0008270">
    <property type="term" value="F:zinc ion binding"/>
    <property type="evidence" value="ECO:0007669"/>
    <property type="project" value="InterPro"/>
</dbReference>
<evidence type="ECO:0000313" key="3">
    <source>
        <dbReference type="EMBL" id="NXU65032.1"/>
    </source>
</evidence>
<name>A0A7L3MFL8_9PASS</name>
<feature type="non-terminal residue" evidence="3">
    <location>
        <position position="1"/>
    </location>
</feature>
<dbReference type="InterPro" id="IPR036875">
    <property type="entry name" value="Znf_CCHC_sf"/>
</dbReference>
<keyword evidence="1" id="KW-0449">Lipoprotein</keyword>
<dbReference type="PANTHER" id="PTHR40389">
    <property type="entry name" value="ENDOGENOUS RETROVIRUS GROUP K MEMBER 24 GAG POLYPROTEIN-RELATED"/>
    <property type="match status" value="1"/>
</dbReference>
<feature type="region of interest" description="Disordered" evidence="2">
    <location>
        <begin position="93"/>
        <end position="125"/>
    </location>
</feature>
<evidence type="ECO:0000256" key="1">
    <source>
        <dbReference type="ARBA" id="ARBA00022707"/>
    </source>
</evidence>
<dbReference type="InterPro" id="IPR050195">
    <property type="entry name" value="Primate_lentivir_Gag_pol-like"/>
</dbReference>
<dbReference type="EMBL" id="VZUA01080313">
    <property type="protein sequence ID" value="NXU65032.1"/>
    <property type="molecule type" value="Genomic_DNA"/>
</dbReference>
<feature type="non-terminal residue" evidence="3">
    <location>
        <position position="125"/>
    </location>
</feature>
<sequence>IDAIRNKPGVTVTDFIKTCAHIVTEPYRADLLATALAQQLQVAWAAIKCFDCGEEGHERKCPKNEQRNQKPSRLCPRCKKGYHWCSQCCSKFDQDRRPLPKQGNKEGLGTSAPPQNKIQAQLIPA</sequence>
<evidence type="ECO:0000313" key="4">
    <source>
        <dbReference type="Proteomes" id="UP000558460"/>
    </source>
</evidence>
<protein>
    <submittedName>
        <fullName evidence="3">GAK5 protein</fullName>
    </submittedName>
</protein>
<dbReference type="Pfam" id="PF14787">
    <property type="entry name" value="zf-CCHC_5"/>
    <property type="match status" value="1"/>
</dbReference>
<proteinExistence type="predicted"/>
<dbReference type="SUPFAM" id="SSF57756">
    <property type="entry name" value="Retrovirus zinc finger-like domains"/>
    <property type="match status" value="1"/>
</dbReference>
<dbReference type="PANTHER" id="PTHR40389:SF2">
    <property type="entry name" value="ENDOGENOUS RETROVIRUS GROUP K MEMBER 24 GAG POLYPROTEIN-RELATED"/>
    <property type="match status" value="1"/>
</dbReference>
<keyword evidence="1" id="KW-0519">Myristate</keyword>
<dbReference type="Proteomes" id="UP000558460">
    <property type="component" value="Unassembled WGS sequence"/>
</dbReference>
<organism evidence="3 4">
    <name type="scientific">Horornis vulcanius</name>
    <dbReference type="NCBI Taxonomy" id="2585811"/>
    <lineage>
        <taxon>Eukaryota</taxon>
        <taxon>Metazoa</taxon>
        <taxon>Chordata</taxon>
        <taxon>Craniata</taxon>
        <taxon>Vertebrata</taxon>
        <taxon>Euteleostomi</taxon>
        <taxon>Archelosauria</taxon>
        <taxon>Archosauria</taxon>
        <taxon>Dinosauria</taxon>
        <taxon>Saurischia</taxon>
        <taxon>Theropoda</taxon>
        <taxon>Coelurosauria</taxon>
        <taxon>Aves</taxon>
        <taxon>Neognathae</taxon>
        <taxon>Neoaves</taxon>
        <taxon>Telluraves</taxon>
        <taxon>Australaves</taxon>
        <taxon>Passeriformes</taxon>
        <taxon>Sylvioidea</taxon>
        <taxon>Scotocercidae</taxon>
        <taxon>Horornis</taxon>
    </lineage>
</organism>
<accession>A0A7L3MFL8</accession>
<comment type="caution">
    <text evidence="3">The sequence shown here is derived from an EMBL/GenBank/DDBJ whole genome shotgun (WGS) entry which is preliminary data.</text>
</comment>
<dbReference type="AlphaFoldDB" id="A0A7L3MFL8"/>
<evidence type="ECO:0000256" key="2">
    <source>
        <dbReference type="SAM" id="MobiDB-lite"/>
    </source>
</evidence>
<dbReference type="GO" id="GO:0003676">
    <property type="term" value="F:nucleic acid binding"/>
    <property type="evidence" value="ECO:0007669"/>
    <property type="project" value="InterPro"/>
</dbReference>
<reference evidence="3 4" key="1">
    <citation type="submission" date="2019-09" db="EMBL/GenBank/DDBJ databases">
        <title>Bird 10,000 Genomes (B10K) Project - Family phase.</title>
        <authorList>
            <person name="Zhang G."/>
        </authorList>
    </citation>
    <scope>NUCLEOTIDE SEQUENCE [LARGE SCALE GENOMIC DNA]</scope>
    <source>
        <strain evidence="3">B10K-DU-029-69</strain>
        <tissue evidence="3">Muscle</tissue>
    </source>
</reference>